<dbReference type="OrthoDB" id="3257061at2759"/>
<protein>
    <recommendedName>
        <fullName evidence="1">DUF6570 domain-containing protein</fullName>
    </recommendedName>
</protein>
<dbReference type="EMBL" id="ML179035">
    <property type="protein sequence ID" value="THV08121.1"/>
    <property type="molecule type" value="Genomic_DNA"/>
</dbReference>
<feature type="non-terminal residue" evidence="2">
    <location>
        <position position="149"/>
    </location>
</feature>
<organism evidence="2 3">
    <name type="scientific">Dendrothele bispora (strain CBS 962.96)</name>
    <dbReference type="NCBI Taxonomy" id="1314807"/>
    <lineage>
        <taxon>Eukaryota</taxon>
        <taxon>Fungi</taxon>
        <taxon>Dikarya</taxon>
        <taxon>Basidiomycota</taxon>
        <taxon>Agaricomycotina</taxon>
        <taxon>Agaricomycetes</taxon>
        <taxon>Agaricomycetidae</taxon>
        <taxon>Agaricales</taxon>
        <taxon>Agaricales incertae sedis</taxon>
        <taxon>Dendrothele</taxon>
    </lineage>
</organism>
<gene>
    <name evidence="2" type="ORF">K435DRAFT_555761</name>
</gene>
<sequence>SVPLTSWANGCWLGDVPKELSCLTYMEELVIARAHATKCVKTKSKNDKPKAPPQQGTASNVCFHPHEIRNVATKLPRPFDTLYDEIAVIFVTNNNSISAEAFEGMPFLVRRQKILQALIWLKANNRYYHDIIIDMEALSGYPDSEVISG</sequence>
<accession>A0A4S8MYC5</accession>
<dbReference type="InterPro" id="IPR046700">
    <property type="entry name" value="DUF6570"/>
</dbReference>
<dbReference type="Proteomes" id="UP000297245">
    <property type="component" value="Unassembled WGS sequence"/>
</dbReference>
<evidence type="ECO:0000313" key="3">
    <source>
        <dbReference type="Proteomes" id="UP000297245"/>
    </source>
</evidence>
<dbReference type="AlphaFoldDB" id="A0A4S8MYC5"/>
<feature type="domain" description="DUF6570" evidence="1">
    <location>
        <begin position="2"/>
        <end position="138"/>
    </location>
</feature>
<evidence type="ECO:0000313" key="2">
    <source>
        <dbReference type="EMBL" id="THV08121.1"/>
    </source>
</evidence>
<evidence type="ECO:0000259" key="1">
    <source>
        <dbReference type="Pfam" id="PF20209"/>
    </source>
</evidence>
<dbReference type="Pfam" id="PF20209">
    <property type="entry name" value="DUF6570"/>
    <property type="match status" value="1"/>
</dbReference>
<reference evidence="2 3" key="1">
    <citation type="journal article" date="2019" name="Nat. Ecol. Evol.">
        <title>Megaphylogeny resolves global patterns of mushroom evolution.</title>
        <authorList>
            <person name="Varga T."/>
            <person name="Krizsan K."/>
            <person name="Foldi C."/>
            <person name="Dima B."/>
            <person name="Sanchez-Garcia M."/>
            <person name="Sanchez-Ramirez S."/>
            <person name="Szollosi G.J."/>
            <person name="Szarkandi J.G."/>
            <person name="Papp V."/>
            <person name="Albert L."/>
            <person name="Andreopoulos W."/>
            <person name="Angelini C."/>
            <person name="Antonin V."/>
            <person name="Barry K.W."/>
            <person name="Bougher N.L."/>
            <person name="Buchanan P."/>
            <person name="Buyck B."/>
            <person name="Bense V."/>
            <person name="Catcheside P."/>
            <person name="Chovatia M."/>
            <person name="Cooper J."/>
            <person name="Damon W."/>
            <person name="Desjardin D."/>
            <person name="Finy P."/>
            <person name="Geml J."/>
            <person name="Haridas S."/>
            <person name="Hughes K."/>
            <person name="Justo A."/>
            <person name="Karasinski D."/>
            <person name="Kautmanova I."/>
            <person name="Kiss B."/>
            <person name="Kocsube S."/>
            <person name="Kotiranta H."/>
            <person name="LaButti K.M."/>
            <person name="Lechner B.E."/>
            <person name="Liimatainen K."/>
            <person name="Lipzen A."/>
            <person name="Lukacs Z."/>
            <person name="Mihaltcheva S."/>
            <person name="Morgado L.N."/>
            <person name="Niskanen T."/>
            <person name="Noordeloos M.E."/>
            <person name="Ohm R.A."/>
            <person name="Ortiz-Santana B."/>
            <person name="Ovrebo C."/>
            <person name="Racz N."/>
            <person name="Riley R."/>
            <person name="Savchenko A."/>
            <person name="Shiryaev A."/>
            <person name="Soop K."/>
            <person name="Spirin V."/>
            <person name="Szebenyi C."/>
            <person name="Tomsovsky M."/>
            <person name="Tulloss R.E."/>
            <person name="Uehling J."/>
            <person name="Grigoriev I.V."/>
            <person name="Vagvolgyi C."/>
            <person name="Papp T."/>
            <person name="Martin F.M."/>
            <person name="Miettinen O."/>
            <person name="Hibbett D.S."/>
            <person name="Nagy L.G."/>
        </authorList>
    </citation>
    <scope>NUCLEOTIDE SEQUENCE [LARGE SCALE GENOMIC DNA]</scope>
    <source>
        <strain evidence="2 3">CBS 962.96</strain>
    </source>
</reference>
<feature type="non-terminal residue" evidence="2">
    <location>
        <position position="1"/>
    </location>
</feature>
<name>A0A4S8MYC5_DENBC</name>
<keyword evidence="3" id="KW-1185">Reference proteome</keyword>
<proteinExistence type="predicted"/>